<dbReference type="PANTHER" id="PTHR43364:SF6">
    <property type="entry name" value="OXIDOREDUCTASE-RELATED"/>
    <property type="match status" value="1"/>
</dbReference>
<dbReference type="RefSeq" id="WP_067415345.1">
    <property type="nucleotide sequence ID" value="NZ_LNTY01000033.1"/>
</dbReference>
<proteinExistence type="predicted"/>
<dbReference type="OrthoDB" id="9772407at2"/>
<name>A0A135I8N8_9GAMM</name>
<accession>A0A135I8N8</accession>
<evidence type="ECO:0000259" key="1">
    <source>
        <dbReference type="Pfam" id="PF00248"/>
    </source>
</evidence>
<keyword evidence="3" id="KW-1185">Reference proteome</keyword>
<evidence type="ECO:0000313" key="2">
    <source>
        <dbReference type="EMBL" id="KXF81822.1"/>
    </source>
</evidence>
<dbReference type="InterPro" id="IPR023210">
    <property type="entry name" value="NADP_OxRdtase_dom"/>
</dbReference>
<protein>
    <recommendedName>
        <fullName evidence="1">NADP-dependent oxidoreductase domain-containing protein</fullName>
    </recommendedName>
</protein>
<dbReference type="Pfam" id="PF00248">
    <property type="entry name" value="Aldo_ket_red"/>
    <property type="match status" value="1"/>
</dbReference>
<dbReference type="Proteomes" id="UP000070529">
    <property type="component" value="Unassembled WGS sequence"/>
</dbReference>
<dbReference type="PANTHER" id="PTHR43364">
    <property type="entry name" value="NADH-SPECIFIC METHYLGLYOXAL REDUCTASE-RELATED"/>
    <property type="match status" value="1"/>
</dbReference>
<dbReference type="InterPro" id="IPR050523">
    <property type="entry name" value="AKR_Detox_Biosynth"/>
</dbReference>
<comment type="caution">
    <text evidence="2">The sequence shown here is derived from an EMBL/GenBank/DDBJ whole genome shotgun (WGS) entry which is preliminary data.</text>
</comment>
<dbReference type="SUPFAM" id="SSF51430">
    <property type="entry name" value="NAD(P)-linked oxidoreductase"/>
    <property type="match status" value="1"/>
</dbReference>
<dbReference type="STRING" id="294935.ATN88_20170"/>
<dbReference type="Gene3D" id="3.20.20.100">
    <property type="entry name" value="NADP-dependent oxidoreductase domain"/>
    <property type="match status" value="1"/>
</dbReference>
<sequence length="288" mass="31513">MKAGLGTAAFGTTISSSDAFDVLNAFIHMGGTVIDTANAYAFWAGKGGESEQVVGDWLKTIDRDSVEIHTKIGAMPLDGKDFATAEGLSKAAIDSAVSAALARLGTDYIDVLYAHIDDLNTPLEETWETLTDYVNRGIVKKLGVSNYTLDRLSDLCVLIERKALAPISYAQYRHTVIHPKPNLDFGVQLCLTNDIQALLKDANPDVTIVAYSPLLNGAFEHKGTLPEEYDTPENKRFIAELRAEADMLLMSPSAIVLRNIANQGIFPVCMTSNVKHLKENLMLVRRLR</sequence>
<evidence type="ECO:0000313" key="3">
    <source>
        <dbReference type="Proteomes" id="UP000070529"/>
    </source>
</evidence>
<reference evidence="2 3" key="1">
    <citation type="submission" date="2015-11" db="EMBL/GenBank/DDBJ databases">
        <title>Genomic Taxonomy of the Vibrionaceae.</title>
        <authorList>
            <person name="Gomez-Gil B."/>
            <person name="Enciso-Ibarra J."/>
        </authorList>
    </citation>
    <scope>NUCLEOTIDE SEQUENCE [LARGE SCALE GENOMIC DNA]</scope>
    <source>
        <strain evidence="2 3">CAIM 912</strain>
    </source>
</reference>
<organism evidence="2 3">
    <name type="scientific">Enterovibrio coralii</name>
    <dbReference type="NCBI Taxonomy" id="294935"/>
    <lineage>
        <taxon>Bacteria</taxon>
        <taxon>Pseudomonadati</taxon>
        <taxon>Pseudomonadota</taxon>
        <taxon>Gammaproteobacteria</taxon>
        <taxon>Vibrionales</taxon>
        <taxon>Vibrionaceae</taxon>
        <taxon>Enterovibrio</taxon>
    </lineage>
</organism>
<gene>
    <name evidence="2" type="ORF">ATN88_20170</name>
</gene>
<dbReference type="EMBL" id="LNTY01000033">
    <property type="protein sequence ID" value="KXF81822.1"/>
    <property type="molecule type" value="Genomic_DNA"/>
</dbReference>
<dbReference type="InterPro" id="IPR036812">
    <property type="entry name" value="NAD(P)_OxRdtase_dom_sf"/>
</dbReference>
<feature type="domain" description="NADP-dependent oxidoreductase" evidence="1">
    <location>
        <begin position="4"/>
        <end position="282"/>
    </location>
</feature>
<dbReference type="GO" id="GO:0005829">
    <property type="term" value="C:cytosol"/>
    <property type="evidence" value="ECO:0007669"/>
    <property type="project" value="TreeGrafter"/>
</dbReference>
<dbReference type="AlphaFoldDB" id="A0A135I8N8"/>